<dbReference type="EMBL" id="JAEHNZ010000004">
    <property type="protein sequence ID" value="MBK0397231.1"/>
    <property type="molecule type" value="Genomic_DNA"/>
</dbReference>
<feature type="transmembrane region" description="Helical" evidence="1">
    <location>
        <begin position="12"/>
        <end position="34"/>
    </location>
</feature>
<keyword evidence="1" id="KW-1133">Transmembrane helix</keyword>
<evidence type="ECO:0008006" key="4">
    <source>
        <dbReference type="Google" id="ProtNLM"/>
    </source>
</evidence>
<evidence type="ECO:0000313" key="3">
    <source>
        <dbReference type="Proteomes" id="UP000614058"/>
    </source>
</evidence>
<feature type="transmembrane region" description="Helical" evidence="1">
    <location>
        <begin position="46"/>
        <end position="67"/>
    </location>
</feature>
<dbReference type="GeneID" id="84907260"/>
<keyword evidence="1" id="KW-0472">Membrane</keyword>
<proteinExistence type="predicted"/>
<evidence type="ECO:0000313" key="2">
    <source>
        <dbReference type="EMBL" id="MBK0397231.1"/>
    </source>
</evidence>
<dbReference type="RefSeq" id="WP_040558068.1">
    <property type="nucleotide sequence ID" value="NZ_JAEHNZ010000004.1"/>
</dbReference>
<reference evidence="2 3" key="1">
    <citation type="journal article" date="2021" name="Pathogens">
        <title>Isolation and Characterization of Kingella bonacorsii sp. nov., A Novel Kingella Species Detected in a Stable Periodontitis Subject.</title>
        <authorList>
            <person name="Antezack A."/>
            <person name="Boxberger M."/>
            <person name="Rolland C."/>
            <person name="Monnet-Corti V."/>
            <person name="La Scola B."/>
        </authorList>
    </citation>
    <scope>NUCLEOTIDE SEQUENCE [LARGE SCALE GENOMIC DNA]</scope>
    <source>
        <strain evidence="2 3">Marseille-Q4569</strain>
    </source>
</reference>
<evidence type="ECO:0000256" key="1">
    <source>
        <dbReference type="SAM" id="Phobius"/>
    </source>
</evidence>
<organism evidence="2 3">
    <name type="scientific">Kingella bonacorsii</name>
    <dbReference type="NCBI Taxonomy" id="2796361"/>
    <lineage>
        <taxon>Bacteria</taxon>
        <taxon>Pseudomonadati</taxon>
        <taxon>Pseudomonadota</taxon>
        <taxon>Betaproteobacteria</taxon>
        <taxon>Neisseriales</taxon>
        <taxon>Neisseriaceae</taxon>
        <taxon>Kingella</taxon>
    </lineage>
</organism>
<protein>
    <recommendedName>
        <fullName evidence="4">DUF1656 domain-containing protein</fullName>
    </recommendedName>
</protein>
<sequence>MDFISAWLADYPLAPALVFLVPAVLLLVFDVWDYHWGLRYDGRTHLFMKMVYIAAFIVAGLLAALAAG</sequence>
<keyword evidence="1" id="KW-0812">Transmembrane</keyword>
<comment type="caution">
    <text evidence="2">The sequence shown here is derived from an EMBL/GenBank/DDBJ whole genome shotgun (WGS) entry which is preliminary data.</text>
</comment>
<dbReference type="Proteomes" id="UP000614058">
    <property type="component" value="Unassembled WGS sequence"/>
</dbReference>
<gene>
    <name evidence="2" type="ORF">JDW22_11760</name>
</gene>
<name>A0ABS1BVD8_9NEIS</name>
<keyword evidence="3" id="KW-1185">Reference proteome</keyword>
<accession>A0ABS1BVD8</accession>